<evidence type="ECO:0000313" key="1">
    <source>
        <dbReference type="EMBL" id="MBB2181944.1"/>
    </source>
</evidence>
<dbReference type="Proteomes" id="UP000574276">
    <property type="component" value="Unassembled WGS sequence"/>
</dbReference>
<reference evidence="1 2" key="1">
    <citation type="submission" date="2020-07" db="EMBL/GenBank/DDBJ databases">
        <title>Characterization and genome sequencing of isolate MD1, a novel member within the family Lachnospiraceae.</title>
        <authorList>
            <person name="Rettenmaier R."/>
            <person name="Di Bello L."/>
            <person name="Zinser C."/>
            <person name="Scheitz K."/>
            <person name="Liebl W."/>
            <person name="Zverlov V."/>
        </authorList>
    </citation>
    <scope>NUCLEOTIDE SEQUENCE [LARGE SCALE GENOMIC DNA]</scope>
    <source>
        <strain evidence="1 2">MD1</strain>
    </source>
</reference>
<dbReference type="AlphaFoldDB" id="A0A839JXD0"/>
<comment type="caution">
    <text evidence="1">The sequence shown here is derived from an EMBL/GenBank/DDBJ whole genome shotgun (WGS) entry which is preliminary data.</text>
</comment>
<dbReference type="Pfam" id="PF12669">
    <property type="entry name" value="FeoB_associated"/>
    <property type="match status" value="1"/>
</dbReference>
<evidence type="ECO:0000313" key="2">
    <source>
        <dbReference type="Proteomes" id="UP000574276"/>
    </source>
</evidence>
<sequence length="55" mass="6025">MAEIIIVSLIVAYTGFVIYKKAKDRKEGKSCCGGCSSCPGEAKCNRERLLIKKSK</sequence>
<protein>
    <submittedName>
        <fullName evidence="1">FeoB-associated Cys-rich membrane protein</fullName>
    </submittedName>
</protein>
<organism evidence="1 2">
    <name type="scientific">Variimorphobacter saccharofermentans</name>
    <dbReference type="NCBI Taxonomy" id="2755051"/>
    <lineage>
        <taxon>Bacteria</taxon>
        <taxon>Bacillati</taxon>
        <taxon>Bacillota</taxon>
        <taxon>Clostridia</taxon>
        <taxon>Lachnospirales</taxon>
        <taxon>Lachnospiraceae</taxon>
        <taxon>Variimorphobacter</taxon>
    </lineage>
</organism>
<proteinExistence type="predicted"/>
<gene>
    <name evidence="1" type="ORF">H0486_03525</name>
</gene>
<dbReference type="RefSeq" id="WP_228351681.1">
    <property type="nucleotide sequence ID" value="NZ_JACEGA010000001.1"/>
</dbReference>
<accession>A0A839JXD0</accession>
<keyword evidence="2" id="KW-1185">Reference proteome</keyword>
<dbReference type="EMBL" id="JACEGA010000001">
    <property type="protein sequence ID" value="MBB2181944.1"/>
    <property type="molecule type" value="Genomic_DNA"/>
</dbReference>
<name>A0A839JXD0_9FIRM</name>